<feature type="transmembrane region" description="Helical" evidence="9">
    <location>
        <begin position="131"/>
        <end position="153"/>
    </location>
</feature>
<keyword evidence="3" id="KW-0813">Transport</keyword>
<evidence type="ECO:0000256" key="4">
    <source>
        <dbReference type="ARBA" id="ARBA00022692"/>
    </source>
</evidence>
<feature type="transmembrane region" description="Helical" evidence="9">
    <location>
        <begin position="273"/>
        <end position="290"/>
    </location>
</feature>
<keyword evidence="7 9" id="KW-1133">Transmembrane helix</keyword>
<evidence type="ECO:0000256" key="6">
    <source>
        <dbReference type="ARBA" id="ARBA00022927"/>
    </source>
</evidence>
<feature type="transmembrane region" description="Helical" evidence="9">
    <location>
        <begin position="22"/>
        <end position="42"/>
    </location>
</feature>
<evidence type="ECO:0000256" key="1">
    <source>
        <dbReference type="ARBA" id="ARBA00004141"/>
    </source>
</evidence>
<accession>A0A9W7DIF8</accession>
<evidence type="ECO:0000256" key="3">
    <source>
        <dbReference type="ARBA" id="ARBA00022448"/>
    </source>
</evidence>
<evidence type="ECO:0000256" key="5">
    <source>
        <dbReference type="ARBA" id="ARBA00022856"/>
    </source>
</evidence>
<dbReference type="Pfam" id="PF03169">
    <property type="entry name" value="OPT"/>
    <property type="match status" value="1"/>
</dbReference>
<comment type="similarity">
    <text evidence="2">Belongs to the oligopeptide OPT transporter family.</text>
</comment>
<dbReference type="GO" id="GO:0016020">
    <property type="term" value="C:membrane"/>
    <property type="evidence" value="ECO:0007669"/>
    <property type="project" value="UniProtKB-SubCell"/>
</dbReference>
<dbReference type="PANTHER" id="PTHR22601">
    <property type="entry name" value="ISP4 LIKE PROTEIN"/>
    <property type="match status" value="1"/>
</dbReference>
<feature type="transmembrane region" description="Helical" evidence="9">
    <location>
        <begin position="239"/>
        <end position="266"/>
    </location>
</feature>
<dbReference type="InterPro" id="IPR004648">
    <property type="entry name" value="Oligpept_transpt"/>
</dbReference>
<feature type="transmembrane region" description="Helical" evidence="9">
    <location>
        <begin position="49"/>
        <end position="68"/>
    </location>
</feature>
<reference evidence="10" key="1">
    <citation type="submission" date="2023-04" db="EMBL/GenBank/DDBJ databases">
        <title>Ambrosiozyma monospora NBRC 1965.</title>
        <authorList>
            <person name="Ichikawa N."/>
            <person name="Sato H."/>
            <person name="Tonouchi N."/>
        </authorList>
    </citation>
    <scope>NUCLEOTIDE SEQUENCE</scope>
    <source>
        <strain evidence="10">NBRC 1965</strain>
    </source>
</reference>
<dbReference type="EMBL" id="BSXU01003400">
    <property type="protein sequence ID" value="GMG40022.1"/>
    <property type="molecule type" value="Genomic_DNA"/>
</dbReference>
<keyword evidence="5" id="KW-0571">Peptide transport</keyword>
<name>A0A9W7DIF8_AMBMO</name>
<dbReference type="AlphaFoldDB" id="A0A9W7DIF8"/>
<dbReference type="GO" id="GO:0015031">
    <property type="term" value="P:protein transport"/>
    <property type="evidence" value="ECO:0007669"/>
    <property type="project" value="UniProtKB-KW"/>
</dbReference>
<keyword evidence="6" id="KW-0653">Protein transport</keyword>
<evidence type="ECO:0000313" key="11">
    <source>
        <dbReference type="Proteomes" id="UP001165063"/>
    </source>
</evidence>
<evidence type="ECO:0000313" key="10">
    <source>
        <dbReference type="EMBL" id="GMG40022.1"/>
    </source>
</evidence>
<feature type="transmembrane region" description="Helical" evidence="9">
    <location>
        <begin position="302"/>
        <end position="324"/>
    </location>
</feature>
<dbReference type="NCBIfam" id="TIGR00728">
    <property type="entry name" value="OPT_sfam"/>
    <property type="match status" value="1"/>
</dbReference>
<evidence type="ECO:0000256" key="9">
    <source>
        <dbReference type="SAM" id="Phobius"/>
    </source>
</evidence>
<dbReference type="GO" id="GO:0035673">
    <property type="term" value="F:oligopeptide transmembrane transporter activity"/>
    <property type="evidence" value="ECO:0007669"/>
    <property type="project" value="InterPro"/>
</dbReference>
<evidence type="ECO:0000256" key="2">
    <source>
        <dbReference type="ARBA" id="ARBA00008807"/>
    </source>
</evidence>
<keyword evidence="4 9" id="KW-0812">Transmembrane</keyword>
<dbReference type="OrthoDB" id="9986677at2759"/>
<keyword evidence="11" id="KW-1185">Reference proteome</keyword>
<comment type="caution">
    <text evidence="10">The sequence shown here is derived from an EMBL/GenBank/DDBJ whole genome shotgun (WGS) entry which is preliminary data.</text>
</comment>
<proteinExistence type="inferred from homology"/>
<feature type="transmembrane region" description="Helical" evidence="9">
    <location>
        <begin position="173"/>
        <end position="189"/>
    </location>
</feature>
<organism evidence="10 11">
    <name type="scientific">Ambrosiozyma monospora</name>
    <name type="common">Yeast</name>
    <name type="synonym">Endomycopsis monosporus</name>
    <dbReference type="NCBI Taxonomy" id="43982"/>
    <lineage>
        <taxon>Eukaryota</taxon>
        <taxon>Fungi</taxon>
        <taxon>Dikarya</taxon>
        <taxon>Ascomycota</taxon>
        <taxon>Saccharomycotina</taxon>
        <taxon>Pichiomycetes</taxon>
        <taxon>Pichiales</taxon>
        <taxon>Pichiaceae</taxon>
        <taxon>Ambrosiozyma</taxon>
    </lineage>
</organism>
<dbReference type="InterPro" id="IPR004813">
    <property type="entry name" value="OPT"/>
</dbReference>
<evidence type="ECO:0000256" key="7">
    <source>
        <dbReference type="ARBA" id="ARBA00022989"/>
    </source>
</evidence>
<comment type="subcellular location">
    <subcellularLocation>
        <location evidence="1">Membrane</location>
        <topology evidence="1">Multi-pass membrane protein</topology>
    </subcellularLocation>
</comment>
<protein>
    <submittedName>
        <fullName evidence="10">Unnamed protein product</fullName>
    </submittedName>
</protein>
<feature type="transmembrane region" description="Helical" evidence="9">
    <location>
        <begin position="201"/>
        <end position="219"/>
    </location>
</feature>
<dbReference type="Proteomes" id="UP001165063">
    <property type="component" value="Unassembled WGS sequence"/>
</dbReference>
<sequence>MYEGFDDPFVQMIKKYDEVPDWWFFMVVLVSFIFAIILLTCYPDLGTPVWTIFFVIALNVVFLVPMTVLQATTGTTIGLNVLVELVIGYAIPGNAEALMFVKAYGYNIDGQASTYVADQKMGHYCKIPPRAVFRGQIISTVITSFVALGVINFVDHHIAGICTEGQKQHFTCSSNSVVYFTASVVWGLIGPKRIFSEQYPVLKWMFLFGFLLALAWWSVRKYGPEARTWLQKNLPSWLFTPLNVTVFNILSKCYSIHPVLIVIGMLNWAPLNLTYQTSGLYISFVFMYYIKRYYTAWWEKYNYVLAAAFGGGLAFSAIIVFFAVQYHDKSISWWGNNIILAGIDGGSSDRQALTTDLPEKGYFGPDSWS</sequence>
<keyword evidence="8 9" id="KW-0472">Membrane</keyword>
<gene>
    <name evidence="10" type="ORF">Amon01_000583100</name>
</gene>
<evidence type="ECO:0000256" key="8">
    <source>
        <dbReference type="ARBA" id="ARBA00023136"/>
    </source>
</evidence>